<dbReference type="FunFam" id="3.40.970.10:FF:000002">
    <property type="entry name" value="Ribonuclease H"/>
    <property type="match status" value="1"/>
</dbReference>
<comment type="cofactor">
    <cofactor evidence="1">
        <name>Mg(2+)</name>
        <dbReference type="ChEBI" id="CHEBI:18420"/>
    </cofactor>
</comment>
<dbReference type="SUPFAM" id="SSF55658">
    <property type="entry name" value="L9 N-domain-like"/>
    <property type="match status" value="1"/>
</dbReference>
<dbReference type="PIRSF" id="PIRSF037839">
    <property type="entry name" value="Ribonuclease_H"/>
    <property type="match status" value="1"/>
</dbReference>
<dbReference type="InterPro" id="IPR012337">
    <property type="entry name" value="RNaseH-like_sf"/>
</dbReference>
<dbReference type="PROSITE" id="PS50879">
    <property type="entry name" value="RNASE_H_1"/>
    <property type="match status" value="1"/>
</dbReference>
<evidence type="ECO:0000256" key="1">
    <source>
        <dbReference type="ARBA" id="ARBA00001946"/>
    </source>
</evidence>
<evidence type="ECO:0000256" key="3">
    <source>
        <dbReference type="ARBA" id="ARBA00005300"/>
    </source>
</evidence>
<comment type="subcellular location">
    <subcellularLocation>
        <location evidence="11">Cytoplasm</location>
    </subcellularLocation>
</comment>
<comment type="similarity">
    <text evidence="3 11">Belongs to the RNase H family.</text>
</comment>
<dbReference type="Proteomes" id="UP000004095">
    <property type="component" value="Unassembled WGS sequence"/>
</dbReference>
<evidence type="ECO:0000313" key="14">
    <source>
        <dbReference type="EMBL" id="EAY28909.1"/>
    </source>
</evidence>
<feature type="binding site" evidence="12">
    <location>
        <position position="82"/>
    </location>
    <ligand>
        <name>Mg(2+)</name>
        <dbReference type="ChEBI" id="CHEBI:18420"/>
        <label>1</label>
    </ligand>
</feature>
<dbReference type="Pfam" id="PF01693">
    <property type="entry name" value="Cauli_VI"/>
    <property type="match status" value="1"/>
</dbReference>
<dbReference type="EMBL" id="AAWS01000013">
    <property type="protein sequence ID" value="EAY28909.1"/>
    <property type="molecule type" value="Genomic_DNA"/>
</dbReference>
<dbReference type="GO" id="GO:0046872">
    <property type="term" value="F:metal ion binding"/>
    <property type="evidence" value="ECO:0007669"/>
    <property type="project" value="UniProtKB-KW"/>
</dbReference>
<feature type="binding site" evidence="12">
    <location>
        <position position="143"/>
    </location>
    <ligand>
        <name>Mg(2+)</name>
        <dbReference type="ChEBI" id="CHEBI:18420"/>
        <label>2</label>
    </ligand>
</feature>
<comment type="cofactor">
    <cofactor evidence="12">
        <name>Mn(2+)</name>
        <dbReference type="ChEBI" id="CHEBI:29035"/>
    </cofactor>
    <cofactor evidence="12">
        <name>Mg(2+)</name>
        <dbReference type="ChEBI" id="CHEBI:18420"/>
    </cofactor>
    <text evidence="12">Binds 2 metal ions per subunit. Manganese or magnesium.</text>
</comment>
<proteinExistence type="inferred from homology"/>
<evidence type="ECO:0000256" key="8">
    <source>
        <dbReference type="ARBA" id="ARBA00022759"/>
    </source>
</evidence>
<dbReference type="RefSeq" id="WP_002697043.1">
    <property type="nucleotide sequence ID" value="NZ_AAWS01000013.1"/>
</dbReference>
<evidence type="ECO:0000256" key="9">
    <source>
        <dbReference type="ARBA" id="ARBA00022801"/>
    </source>
</evidence>
<dbReference type="AlphaFoldDB" id="A1ZKU3"/>
<dbReference type="GO" id="GO:0004523">
    <property type="term" value="F:RNA-DNA hybrid ribonuclease activity"/>
    <property type="evidence" value="ECO:0007669"/>
    <property type="project" value="UniProtKB-UniRule"/>
</dbReference>
<dbReference type="InterPro" id="IPR036397">
    <property type="entry name" value="RNaseH_sf"/>
</dbReference>
<dbReference type="GO" id="GO:0005737">
    <property type="term" value="C:cytoplasm"/>
    <property type="evidence" value="ECO:0007669"/>
    <property type="project" value="UniProtKB-SubCell"/>
</dbReference>
<dbReference type="EC" id="3.1.26.4" evidence="4 11"/>
<dbReference type="eggNOG" id="COG3341">
    <property type="taxonomic scope" value="Bacteria"/>
</dbReference>
<dbReference type="OrthoDB" id="9811552at2"/>
<keyword evidence="9 11" id="KW-0378">Hydrolase</keyword>
<feature type="binding site" evidence="12">
    <location>
        <position position="120"/>
    </location>
    <ligand>
        <name>Mg(2+)</name>
        <dbReference type="ChEBI" id="CHEBI:18420"/>
        <label>2</label>
    </ligand>
</feature>
<evidence type="ECO:0000256" key="4">
    <source>
        <dbReference type="ARBA" id="ARBA00012180"/>
    </source>
</evidence>
<evidence type="ECO:0000256" key="6">
    <source>
        <dbReference type="ARBA" id="ARBA00022722"/>
    </source>
</evidence>
<dbReference type="InterPro" id="IPR002156">
    <property type="entry name" value="RNaseH_domain"/>
</dbReference>
<feature type="domain" description="RNase H type-1" evidence="13">
    <location>
        <begin position="73"/>
        <end position="207"/>
    </location>
</feature>
<evidence type="ECO:0000256" key="2">
    <source>
        <dbReference type="ARBA" id="ARBA00004065"/>
    </source>
</evidence>
<evidence type="ECO:0000256" key="5">
    <source>
        <dbReference type="ARBA" id="ARBA00017721"/>
    </source>
</evidence>
<organism evidence="14 15">
    <name type="scientific">Microscilla marina ATCC 23134</name>
    <dbReference type="NCBI Taxonomy" id="313606"/>
    <lineage>
        <taxon>Bacteria</taxon>
        <taxon>Pseudomonadati</taxon>
        <taxon>Bacteroidota</taxon>
        <taxon>Cytophagia</taxon>
        <taxon>Cytophagales</taxon>
        <taxon>Microscillaceae</taxon>
        <taxon>Microscilla</taxon>
    </lineage>
</organism>
<comment type="caution">
    <text evidence="14">The sequence shown here is derived from an EMBL/GenBank/DDBJ whole genome shotgun (WGS) entry which is preliminary data.</text>
</comment>
<keyword evidence="6 11" id="KW-0540">Nuclease</keyword>
<keyword evidence="7 11" id="KW-0479">Metal-binding</keyword>
<dbReference type="SUPFAM" id="SSF53098">
    <property type="entry name" value="Ribonuclease H-like"/>
    <property type="match status" value="1"/>
</dbReference>
<accession>A1ZKU3</accession>
<feature type="binding site" evidence="12">
    <location>
        <position position="203"/>
    </location>
    <ligand>
        <name>Mg(2+)</name>
        <dbReference type="ChEBI" id="CHEBI:18420"/>
        <label>1</label>
    </ligand>
</feature>
<dbReference type="Gene3D" id="3.30.420.10">
    <property type="entry name" value="Ribonuclease H-like superfamily/Ribonuclease H"/>
    <property type="match status" value="1"/>
</dbReference>
<keyword evidence="10 11" id="KW-0460">Magnesium</keyword>
<dbReference type="InterPro" id="IPR017290">
    <property type="entry name" value="RNase_H_bac"/>
</dbReference>
<keyword evidence="11" id="KW-0963">Cytoplasm</keyword>
<dbReference type="Gene3D" id="3.40.970.10">
    <property type="entry name" value="Ribonuclease H1, N-terminal domain"/>
    <property type="match status" value="1"/>
</dbReference>
<keyword evidence="15" id="KW-1185">Reference proteome</keyword>
<evidence type="ECO:0000256" key="7">
    <source>
        <dbReference type="ARBA" id="ARBA00022723"/>
    </source>
</evidence>
<name>A1ZKU3_MICM2</name>
<dbReference type="GO" id="GO:0003676">
    <property type="term" value="F:nucleic acid binding"/>
    <property type="evidence" value="ECO:0007669"/>
    <property type="project" value="UniProtKB-UniRule"/>
</dbReference>
<comment type="function">
    <text evidence="2 11">Endonuclease that specifically degrades the RNA of RNA-DNA hybrids.</text>
</comment>
<evidence type="ECO:0000256" key="11">
    <source>
        <dbReference type="PIRNR" id="PIRNR037839"/>
    </source>
</evidence>
<evidence type="ECO:0000259" key="13">
    <source>
        <dbReference type="PROSITE" id="PS50879"/>
    </source>
</evidence>
<sequence>MAKNKKKFYVVWQGRKAGVFDNWKDCEAQVKGFDGARYKSFLSKTEAEAAFKQSSGAFVGKKNTTAAKSAVGKPLLESLSVDAACSGNPGELEYQGVHTRTKELLFHMGPFPLGTVNIGEFLAIVHGLALLKKHNSPVPMYTDSKTAMAWVRNKKIKTTLERTAKTEELFQLVDRALVWLENNTYTTKIIKWETKVWGEIPADFGRK</sequence>
<gene>
    <name evidence="14" type="ORF">M23134_00063</name>
</gene>
<dbReference type="InterPro" id="IPR009027">
    <property type="entry name" value="Ribosomal_bL9/RNase_H1_N"/>
</dbReference>
<comment type="catalytic activity">
    <reaction evidence="11">
        <text>Endonucleolytic cleavage to 5'-phosphomonoester.</text>
        <dbReference type="EC" id="3.1.26.4"/>
    </reaction>
</comment>
<protein>
    <recommendedName>
        <fullName evidence="5 11">Ribonuclease H</fullName>
        <ecNumber evidence="4 11">3.1.26.4</ecNumber>
    </recommendedName>
</protein>
<evidence type="ECO:0000313" key="15">
    <source>
        <dbReference type="Proteomes" id="UP000004095"/>
    </source>
</evidence>
<reference evidence="14 15" key="1">
    <citation type="submission" date="2007-01" db="EMBL/GenBank/DDBJ databases">
        <authorList>
            <person name="Haygood M."/>
            <person name="Podell S."/>
            <person name="Anderson C."/>
            <person name="Hopkinson B."/>
            <person name="Roe K."/>
            <person name="Barbeau K."/>
            <person name="Gaasterland T."/>
            <person name="Ferriera S."/>
            <person name="Johnson J."/>
            <person name="Kravitz S."/>
            <person name="Beeson K."/>
            <person name="Sutton G."/>
            <person name="Rogers Y.-H."/>
            <person name="Friedman R."/>
            <person name="Frazier M."/>
            <person name="Venter J.C."/>
        </authorList>
    </citation>
    <scope>NUCLEOTIDE SEQUENCE [LARGE SCALE GENOMIC DNA]</scope>
    <source>
        <strain evidence="14 15">ATCC 23134</strain>
    </source>
</reference>
<dbReference type="InterPro" id="IPR037056">
    <property type="entry name" value="RNase_H1_N_sf"/>
</dbReference>
<dbReference type="InterPro" id="IPR011320">
    <property type="entry name" value="RNase_H1_N"/>
</dbReference>
<keyword evidence="8 11" id="KW-0255">Endonuclease</keyword>
<evidence type="ECO:0000256" key="12">
    <source>
        <dbReference type="PIRSR" id="PIRSR037839-1"/>
    </source>
</evidence>
<evidence type="ECO:0000256" key="10">
    <source>
        <dbReference type="ARBA" id="ARBA00022842"/>
    </source>
</evidence>
<keyword evidence="12" id="KW-0464">Manganese</keyword>